<evidence type="ECO:0000313" key="3">
    <source>
        <dbReference type="Proteomes" id="UP000279275"/>
    </source>
</evidence>
<feature type="non-terminal residue" evidence="1">
    <location>
        <position position="94"/>
    </location>
</feature>
<keyword evidence="3" id="KW-1185">Reference proteome</keyword>
<gene>
    <name evidence="2" type="ORF">EBN03_30230</name>
    <name evidence="1" type="ORF">EBN03_33300</name>
</gene>
<dbReference type="EMBL" id="RFFH01000022">
    <property type="protein sequence ID" value="RMI28332.1"/>
    <property type="molecule type" value="Genomic_DNA"/>
</dbReference>
<dbReference type="EMBL" id="RFFH01000037">
    <property type="protein sequence ID" value="RMI27650.1"/>
    <property type="molecule type" value="Genomic_DNA"/>
</dbReference>
<comment type="caution">
    <text evidence="1">The sequence shown here is derived from an EMBL/GenBank/DDBJ whole genome shotgun (WGS) entry which is preliminary data.</text>
</comment>
<name>A0A3M2KT71_9NOCA</name>
<evidence type="ECO:0000313" key="1">
    <source>
        <dbReference type="EMBL" id="RMI27650.1"/>
    </source>
</evidence>
<keyword evidence="1" id="KW-0255">Endonuclease</keyword>
<proteinExistence type="predicted"/>
<keyword evidence="1" id="KW-0540">Nuclease</keyword>
<sequence>MTSTGVEDTGQAAATLLSTVTALIELPLTPLSDDAMWQAMRDIETAYWKLAAVQDRMLIEAAERSFPETCGVRGEKRMLTDVFRLSGAEAHGRV</sequence>
<reference evidence="1 3" key="1">
    <citation type="submission" date="2018-10" db="EMBL/GenBank/DDBJ databases">
        <title>Isolation from cow dung.</title>
        <authorList>
            <person name="Ling L."/>
        </authorList>
    </citation>
    <scope>NUCLEOTIDE SEQUENCE [LARGE SCALE GENOMIC DNA]</scope>
    <source>
        <strain evidence="1 3">NEAU-LL90</strain>
    </source>
</reference>
<organism evidence="1 3">
    <name type="scientific">Nocardia stercoris</name>
    <dbReference type="NCBI Taxonomy" id="2483361"/>
    <lineage>
        <taxon>Bacteria</taxon>
        <taxon>Bacillati</taxon>
        <taxon>Actinomycetota</taxon>
        <taxon>Actinomycetes</taxon>
        <taxon>Mycobacteriales</taxon>
        <taxon>Nocardiaceae</taxon>
        <taxon>Nocardia</taxon>
    </lineage>
</organism>
<protein>
    <submittedName>
        <fullName evidence="1">HNH endonuclease</fullName>
    </submittedName>
</protein>
<accession>A0A3M2KT71</accession>
<dbReference type="GO" id="GO:0004519">
    <property type="term" value="F:endonuclease activity"/>
    <property type="evidence" value="ECO:0007669"/>
    <property type="project" value="UniProtKB-KW"/>
</dbReference>
<dbReference type="AlphaFoldDB" id="A0A3M2KT71"/>
<evidence type="ECO:0000313" key="2">
    <source>
        <dbReference type="EMBL" id="RMI28332.1"/>
    </source>
</evidence>
<keyword evidence="1" id="KW-0378">Hydrolase</keyword>
<dbReference type="Proteomes" id="UP000279275">
    <property type="component" value="Unassembled WGS sequence"/>
</dbReference>